<name>A0ABW6KE45_9BACI</name>
<feature type="chain" id="PRO_5047227759" description="Lipoprotein" evidence="1">
    <location>
        <begin position="20"/>
        <end position="211"/>
    </location>
</feature>
<evidence type="ECO:0000313" key="2">
    <source>
        <dbReference type="EMBL" id="MFE8701160.1"/>
    </source>
</evidence>
<keyword evidence="3" id="KW-1185">Reference proteome</keyword>
<proteinExistence type="predicted"/>
<organism evidence="2 3">
    <name type="scientific">Cytobacillus spartinae</name>
    <dbReference type="NCBI Taxonomy" id="3299023"/>
    <lineage>
        <taxon>Bacteria</taxon>
        <taxon>Bacillati</taxon>
        <taxon>Bacillota</taxon>
        <taxon>Bacilli</taxon>
        <taxon>Bacillales</taxon>
        <taxon>Bacillaceae</taxon>
        <taxon>Cytobacillus</taxon>
    </lineage>
</organism>
<reference evidence="2 3" key="1">
    <citation type="submission" date="2024-08" db="EMBL/GenBank/DDBJ databases">
        <title>Two novel Cytobacillus novel species.</title>
        <authorList>
            <person name="Liu G."/>
        </authorList>
    </citation>
    <scope>NUCLEOTIDE SEQUENCE [LARGE SCALE GENOMIC DNA]</scope>
    <source>
        <strain evidence="2 3">FJAT-54145</strain>
    </source>
</reference>
<gene>
    <name evidence="2" type="ORF">ACFYKX_11195</name>
</gene>
<dbReference type="RefSeq" id="WP_389361032.1">
    <property type="nucleotide sequence ID" value="NZ_JBIACK010000004.1"/>
</dbReference>
<feature type="signal peptide" evidence="1">
    <location>
        <begin position="1"/>
        <end position="19"/>
    </location>
</feature>
<dbReference type="EMBL" id="JBIACK010000004">
    <property type="protein sequence ID" value="MFE8701160.1"/>
    <property type="molecule type" value="Genomic_DNA"/>
</dbReference>
<accession>A0ABW6KE45</accession>
<dbReference type="Proteomes" id="UP001601059">
    <property type="component" value="Unassembled WGS sequence"/>
</dbReference>
<dbReference type="PROSITE" id="PS51257">
    <property type="entry name" value="PROKAR_LIPOPROTEIN"/>
    <property type="match status" value="1"/>
</dbReference>
<keyword evidence="1" id="KW-0732">Signal</keyword>
<protein>
    <recommendedName>
        <fullName evidence="4">Lipoprotein</fullName>
    </recommendedName>
</protein>
<comment type="caution">
    <text evidence="2">The sequence shown here is derived from an EMBL/GenBank/DDBJ whole genome shotgun (WGS) entry which is preliminary data.</text>
</comment>
<evidence type="ECO:0008006" key="4">
    <source>
        <dbReference type="Google" id="ProtNLM"/>
    </source>
</evidence>
<sequence>MKKTPIVLAGIATALLLTACGTNVEVEEVKDGTNGSGVVKEVKVDPPVKSPEKPTNGDELMFIPEQNLTYTVNGKTVEETAFRIGNSDLGLYVLPEYQLEQEEPGKSIIIHGKTGDMMRMEKAPKTTTEDMLAELKTRAEAVSKDVFHNETAGTDLDGAIHYKAYHGEEVVNFIYLPEQQAMLTIFDQKSAESIEPLVAMAKTIHWNEFQE</sequence>
<evidence type="ECO:0000256" key="1">
    <source>
        <dbReference type="SAM" id="SignalP"/>
    </source>
</evidence>
<evidence type="ECO:0000313" key="3">
    <source>
        <dbReference type="Proteomes" id="UP001601059"/>
    </source>
</evidence>